<dbReference type="SUPFAM" id="SSF47954">
    <property type="entry name" value="Cyclin-like"/>
    <property type="match status" value="1"/>
</dbReference>
<dbReference type="SMART" id="SM00385">
    <property type="entry name" value="CYCLIN"/>
    <property type="match status" value="1"/>
</dbReference>
<keyword evidence="1" id="KW-0195">Cyclin</keyword>
<feature type="domain" description="Cyclin-like" evidence="3">
    <location>
        <begin position="265"/>
        <end position="347"/>
    </location>
</feature>
<dbReference type="InterPro" id="IPR013763">
    <property type="entry name" value="Cyclin-like_dom"/>
</dbReference>
<dbReference type="Gene3D" id="1.10.472.10">
    <property type="entry name" value="Cyclin-like"/>
    <property type="match status" value="2"/>
</dbReference>
<keyword evidence="5" id="KW-1185">Reference proteome</keyword>
<dbReference type="Pfam" id="PF00134">
    <property type="entry name" value="Cyclin_N"/>
    <property type="match status" value="1"/>
</dbReference>
<proteinExistence type="inferred from homology"/>
<evidence type="ECO:0000256" key="2">
    <source>
        <dbReference type="SAM" id="MobiDB-lite"/>
    </source>
</evidence>
<dbReference type="EMBL" id="OU963913">
    <property type="protein sequence ID" value="CAH0402316.1"/>
    <property type="molecule type" value="Genomic_DNA"/>
</dbReference>
<dbReference type="InterPro" id="IPR036915">
    <property type="entry name" value="Cyclin-like_sf"/>
</dbReference>
<feature type="region of interest" description="Disordered" evidence="2">
    <location>
        <begin position="66"/>
        <end position="93"/>
    </location>
</feature>
<evidence type="ECO:0000313" key="4">
    <source>
        <dbReference type="EMBL" id="CAH0402316.1"/>
    </source>
</evidence>
<evidence type="ECO:0000256" key="1">
    <source>
        <dbReference type="RuleBase" id="RU000383"/>
    </source>
</evidence>
<dbReference type="InterPro" id="IPR006671">
    <property type="entry name" value="Cyclin_N"/>
</dbReference>
<evidence type="ECO:0000313" key="5">
    <source>
        <dbReference type="Proteomes" id="UP001153292"/>
    </source>
</evidence>
<feature type="compositionally biased region" description="Basic residues" evidence="2">
    <location>
        <begin position="173"/>
        <end position="182"/>
    </location>
</feature>
<organism evidence="4 5">
    <name type="scientific">Chilo suppressalis</name>
    <name type="common">Asiatic rice borer moth</name>
    <dbReference type="NCBI Taxonomy" id="168631"/>
    <lineage>
        <taxon>Eukaryota</taxon>
        <taxon>Metazoa</taxon>
        <taxon>Ecdysozoa</taxon>
        <taxon>Arthropoda</taxon>
        <taxon>Hexapoda</taxon>
        <taxon>Insecta</taxon>
        <taxon>Pterygota</taxon>
        <taxon>Neoptera</taxon>
        <taxon>Endopterygota</taxon>
        <taxon>Lepidoptera</taxon>
        <taxon>Glossata</taxon>
        <taxon>Ditrysia</taxon>
        <taxon>Pyraloidea</taxon>
        <taxon>Crambidae</taxon>
        <taxon>Crambinae</taxon>
        <taxon>Chilo</taxon>
    </lineage>
</organism>
<protein>
    <recommendedName>
        <fullName evidence="3">Cyclin-like domain-containing protein</fullName>
    </recommendedName>
</protein>
<name>A0ABN8B240_CHISP</name>
<feature type="region of interest" description="Disordered" evidence="2">
    <location>
        <begin position="173"/>
        <end position="198"/>
    </location>
</feature>
<gene>
    <name evidence="4" type="ORF">CHILSU_LOCUS5560</name>
</gene>
<dbReference type="PANTHER" id="PTHR10177">
    <property type="entry name" value="CYCLINS"/>
    <property type="match status" value="1"/>
</dbReference>
<reference evidence="4" key="1">
    <citation type="submission" date="2021-12" db="EMBL/GenBank/DDBJ databases">
        <authorList>
            <person name="King R."/>
        </authorList>
    </citation>
    <scope>NUCLEOTIDE SEQUENCE</scope>
</reference>
<evidence type="ECO:0000259" key="3">
    <source>
        <dbReference type="SMART" id="SM00385"/>
    </source>
</evidence>
<comment type="similarity">
    <text evidence="1">Belongs to the cyclin family.</text>
</comment>
<accession>A0ABN8B240</accession>
<sequence>MAAEKENVNRLKTITKIPLPVDPLPALPKHLFEIKSKTNMNASELNNRLAESKSKPKDLNERYPLRTLNSQQNLAVPGPSHRTKEADVRPKQKIDARYVTRRPKTENLDWDFRVFKDDVTQEDKVIIISDDEDSSKEKKYKFFVANKQKSCLGESMAAVTPAVKNLEPNRVKKLKRSLKRPHSRELQGLPSEAKEQKKVGDKIRPKLYFNEPLQERLMSPDFLRRSYMVCHTRDYSTDTFDYLLGVEQRPVTPNISSKTRACVINWLMRVNGPDGNPATVQTAVWYLDSVLATGQVQVNKLQLVAAACYWVAHKLHGPGLSATRLVNCSNYAFTTEDLLCAEKSILQRLKFPSQPVVAQEYITYLSWWCDRYHPGEIEVAATFLCMCGIMVDKSLCNEYPSVVACAAVRNVLLLLDKKHLMTQLQLCPIFRSAEKKASNMAYTCSLLRRAVRTVVSTAYEYKAPFEHYGTPPSYIAQRIFNASIEFNIIDIRNTCRNN</sequence>
<dbReference type="InterPro" id="IPR039361">
    <property type="entry name" value="Cyclin"/>
</dbReference>
<feature type="compositionally biased region" description="Basic and acidic residues" evidence="2">
    <location>
        <begin position="82"/>
        <end position="93"/>
    </location>
</feature>
<dbReference type="Proteomes" id="UP001153292">
    <property type="component" value="Chromosome 20"/>
</dbReference>